<evidence type="ECO:0000313" key="3">
    <source>
        <dbReference type="Proteomes" id="UP000075635"/>
    </source>
</evidence>
<dbReference type="InterPro" id="IPR036249">
    <property type="entry name" value="Thioredoxin-like_sf"/>
</dbReference>
<dbReference type="Gene3D" id="3.40.30.10">
    <property type="entry name" value="Glutaredoxin"/>
    <property type="match status" value="1"/>
</dbReference>
<dbReference type="SUPFAM" id="SSF52833">
    <property type="entry name" value="Thioredoxin-like"/>
    <property type="match status" value="1"/>
</dbReference>
<dbReference type="EMBL" id="JEMB01000743">
    <property type="protein sequence ID" value="KYF94316.1"/>
    <property type="molecule type" value="Genomic_DNA"/>
</dbReference>
<dbReference type="Pfam" id="PF01323">
    <property type="entry name" value="DSBA"/>
    <property type="match status" value="1"/>
</dbReference>
<protein>
    <submittedName>
        <fullName evidence="2">Disulfide bond formation protein DsbA</fullName>
    </submittedName>
</protein>
<feature type="domain" description="DSBA-like thioredoxin" evidence="1">
    <location>
        <begin position="5"/>
        <end position="209"/>
    </location>
</feature>
<evidence type="ECO:0000259" key="1">
    <source>
        <dbReference type="Pfam" id="PF01323"/>
    </source>
</evidence>
<sequence>MKKLRVDVWSDIACPWCYVGKRRLEAALARFPHRDSVEVVWRAFELDPSAKRVLDAPVPYAERLAKKYGASVARAEAMIRQMTDVAAADGLDFHFEKVRPGNTFDAHRVLHLAAERGVQDAVKERLLRAYMTEGEAIGDPEVLARLAGEAGLDPDEVRAALEGDAYAREVRADEDEARAIGITGVPFFAFGGRYGASGAQPAEQLLGVLQKAWDEAAAEPEQALAEGAACGPDGCA</sequence>
<dbReference type="CDD" id="cd03024">
    <property type="entry name" value="DsbA_FrnE"/>
    <property type="match status" value="1"/>
</dbReference>
<comment type="caution">
    <text evidence="2">The sequence shown here is derived from an EMBL/GenBank/DDBJ whole genome shotgun (WGS) entry which is preliminary data.</text>
</comment>
<dbReference type="PANTHER" id="PTHR13887:SF41">
    <property type="entry name" value="THIOREDOXIN SUPERFAMILY PROTEIN"/>
    <property type="match status" value="1"/>
</dbReference>
<evidence type="ECO:0000313" key="2">
    <source>
        <dbReference type="EMBL" id="KYF94316.1"/>
    </source>
</evidence>
<dbReference type="AlphaFoldDB" id="A0A150SPF2"/>
<organism evidence="2 3">
    <name type="scientific">Sorangium cellulosum</name>
    <name type="common">Polyangium cellulosum</name>
    <dbReference type="NCBI Taxonomy" id="56"/>
    <lineage>
        <taxon>Bacteria</taxon>
        <taxon>Pseudomonadati</taxon>
        <taxon>Myxococcota</taxon>
        <taxon>Polyangia</taxon>
        <taxon>Polyangiales</taxon>
        <taxon>Polyangiaceae</taxon>
        <taxon>Sorangium</taxon>
    </lineage>
</organism>
<dbReference type="InterPro" id="IPR001853">
    <property type="entry name" value="DSBA-like_thioredoxin_dom"/>
</dbReference>
<dbReference type="GO" id="GO:0016491">
    <property type="term" value="F:oxidoreductase activity"/>
    <property type="evidence" value="ECO:0007669"/>
    <property type="project" value="InterPro"/>
</dbReference>
<proteinExistence type="predicted"/>
<gene>
    <name evidence="2" type="ORF">BE17_20325</name>
</gene>
<accession>A0A150SPF2</accession>
<reference evidence="2 3" key="1">
    <citation type="submission" date="2014-02" db="EMBL/GenBank/DDBJ databases">
        <title>The small core and large imbalanced accessory genome model reveals a collaborative survival strategy of Sorangium cellulosum strains in nature.</title>
        <authorList>
            <person name="Han K."/>
            <person name="Peng R."/>
            <person name="Blom J."/>
            <person name="Li Y.-Z."/>
        </authorList>
    </citation>
    <scope>NUCLEOTIDE SEQUENCE [LARGE SCALE GENOMIC DNA]</scope>
    <source>
        <strain evidence="2 3">So0011-07</strain>
    </source>
</reference>
<name>A0A150SPF2_SORCE</name>
<dbReference type="PANTHER" id="PTHR13887">
    <property type="entry name" value="GLUTATHIONE S-TRANSFERASE KAPPA"/>
    <property type="match status" value="1"/>
</dbReference>
<dbReference type="Proteomes" id="UP000075635">
    <property type="component" value="Unassembled WGS sequence"/>
</dbReference>